<keyword evidence="8" id="KW-1185">Reference proteome</keyword>
<dbReference type="STRING" id="1184267.A11Q_512"/>
<keyword evidence="4 6" id="KW-1133">Transmembrane helix</keyword>
<proteinExistence type="predicted"/>
<dbReference type="PROSITE" id="PS51257">
    <property type="entry name" value="PROKAR_LIPOPROTEIN"/>
    <property type="match status" value="1"/>
</dbReference>
<dbReference type="PANTHER" id="PTHR47089:SF1">
    <property type="entry name" value="GUANOSINE ABC TRANSPORTER PERMEASE PROTEIN NUPP"/>
    <property type="match status" value="1"/>
</dbReference>
<keyword evidence="2" id="KW-1003">Cell membrane</keyword>
<feature type="transmembrane region" description="Helical" evidence="6">
    <location>
        <begin position="103"/>
        <end position="125"/>
    </location>
</feature>
<reference evidence="7 8" key="1">
    <citation type="journal article" date="2013" name="ISME J.">
        <title>By their genes ye shall know them: genomic signatures of predatory bacteria.</title>
        <authorList>
            <person name="Pasternak Z."/>
            <person name="Pietrokovski S."/>
            <person name="Rotem O."/>
            <person name="Gophna U."/>
            <person name="Lurie-Weinberger M.N."/>
            <person name="Jurkevitch E."/>
        </authorList>
    </citation>
    <scope>NUCLEOTIDE SEQUENCE [LARGE SCALE GENOMIC DNA]</scope>
    <source>
        <strain evidence="7 8">JSS</strain>
    </source>
</reference>
<feature type="transmembrane region" description="Helical" evidence="6">
    <location>
        <begin position="240"/>
        <end position="258"/>
    </location>
</feature>
<dbReference type="KEGG" id="bex:A11Q_512"/>
<sequence>MKRLAPWFGLVFGIALSCGLAVFFNESPLHVLKVLSTSFWVSKFDLGLTLFYTTCLIFTGLAFAIPMKAGLFHIGSEGQITISALAAAYFGQLIVPYSNTLSLTFSLFLVFAITLASGALSAMIIAAFKLLRQAHEVVVAIMLNFILAAIATWMTVHHLQNPDSQNPETATIQPAFQFLQNDFIKNYFDHSAVSSFLLLAIASCLVLAFLEKKTLLGYQVLAFGQNPHAAERLGITQRKILFLSLGLAGAFSACVGLTEVFGNTFQYKIGFSPQYGFLGIAVALLARQNFLGIIASAFLMACLHKGASDLDLETDFLTRDFSRVLQAIIIFSVAASYYIFNRPWPSFKKKGRS</sequence>
<evidence type="ECO:0000313" key="8">
    <source>
        <dbReference type="Proteomes" id="UP000012040"/>
    </source>
</evidence>
<evidence type="ECO:0000256" key="6">
    <source>
        <dbReference type="SAM" id="Phobius"/>
    </source>
</evidence>
<evidence type="ECO:0000256" key="1">
    <source>
        <dbReference type="ARBA" id="ARBA00004651"/>
    </source>
</evidence>
<protein>
    <submittedName>
        <fullName evidence="7">ABC-type ribose transporter, permease protein</fullName>
    </submittedName>
</protein>
<feature type="transmembrane region" description="Helical" evidence="6">
    <location>
        <begin position="137"/>
        <end position="156"/>
    </location>
</feature>
<dbReference type="Pfam" id="PF02653">
    <property type="entry name" value="BPD_transp_2"/>
    <property type="match status" value="1"/>
</dbReference>
<comment type="subcellular location">
    <subcellularLocation>
        <location evidence="1">Cell membrane</location>
        <topology evidence="1">Multi-pass membrane protein</topology>
    </subcellularLocation>
</comment>
<evidence type="ECO:0000256" key="2">
    <source>
        <dbReference type="ARBA" id="ARBA00022475"/>
    </source>
</evidence>
<dbReference type="InterPro" id="IPR001851">
    <property type="entry name" value="ABC_transp_permease"/>
</dbReference>
<dbReference type="RefSeq" id="WP_015469222.1">
    <property type="nucleotide sequence ID" value="NC_020813.1"/>
</dbReference>
<dbReference type="GO" id="GO:0005886">
    <property type="term" value="C:plasma membrane"/>
    <property type="evidence" value="ECO:0007669"/>
    <property type="project" value="UniProtKB-SubCell"/>
</dbReference>
<evidence type="ECO:0000256" key="3">
    <source>
        <dbReference type="ARBA" id="ARBA00022692"/>
    </source>
</evidence>
<evidence type="ECO:0000313" key="7">
    <source>
        <dbReference type="EMBL" id="AGH94732.1"/>
    </source>
</evidence>
<keyword evidence="3 6" id="KW-0812">Transmembrane</keyword>
<dbReference type="EMBL" id="CP003537">
    <property type="protein sequence ID" value="AGH94732.1"/>
    <property type="molecule type" value="Genomic_DNA"/>
</dbReference>
<keyword evidence="5 6" id="KW-0472">Membrane</keyword>
<feature type="transmembrane region" description="Helical" evidence="6">
    <location>
        <begin position="192"/>
        <end position="210"/>
    </location>
</feature>
<evidence type="ECO:0000256" key="4">
    <source>
        <dbReference type="ARBA" id="ARBA00022989"/>
    </source>
</evidence>
<dbReference type="AlphaFoldDB" id="M4V5U4"/>
<dbReference type="CDD" id="cd06580">
    <property type="entry name" value="TM_PBP1_transp_TpRbsC_like"/>
    <property type="match status" value="1"/>
</dbReference>
<dbReference type="PANTHER" id="PTHR47089">
    <property type="entry name" value="ABC TRANSPORTER, PERMEASE PROTEIN"/>
    <property type="match status" value="1"/>
</dbReference>
<accession>M4V5U4</accession>
<feature type="transmembrane region" description="Helical" evidence="6">
    <location>
        <begin position="78"/>
        <end position="97"/>
    </location>
</feature>
<feature type="transmembrane region" description="Helical" evidence="6">
    <location>
        <begin position="7"/>
        <end position="24"/>
    </location>
</feature>
<evidence type="ECO:0000256" key="5">
    <source>
        <dbReference type="ARBA" id="ARBA00023136"/>
    </source>
</evidence>
<dbReference type="eggNOG" id="COG4603">
    <property type="taxonomic scope" value="Bacteria"/>
</dbReference>
<organism evidence="7 8">
    <name type="scientific">Pseudobdellovibrio exovorus JSS</name>
    <dbReference type="NCBI Taxonomy" id="1184267"/>
    <lineage>
        <taxon>Bacteria</taxon>
        <taxon>Pseudomonadati</taxon>
        <taxon>Bdellovibrionota</taxon>
        <taxon>Bdellovibrionia</taxon>
        <taxon>Bdellovibrionales</taxon>
        <taxon>Pseudobdellovibrionaceae</taxon>
        <taxon>Pseudobdellovibrio</taxon>
    </lineage>
</organism>
<dbReference type="PATRIC" id="fig|1184267.3.peg.522"/>
<feature type="transmembrane region" description="Helical" evidence="6">
    <location>
        <begin position="44"/>
        <end position="66"/>
    </location>
</feature>
<dbReference type="OrthoDB" id="5290794at2"/>
<feature type="transmembrane region" description="Helical" evidence="6">
    <location>
        <begin position="278"/>
        <end position="303"/>
    </location>
</feature>
<feature type="transmembrane region" description="Helical" evidence="6">
    <location>
        <begin position="324"/>
        <end position="340"/>
    </location>
</feature>
<name>M4V5U4_9BACT</name>
<dbReference type="GO" id="GO:0022857">
    <property type="term" value="F:transmembrane transporter activity"/>
    <property type="evidence" value="ECO:0007669"/>
    <property type="project" value="InterPro"/>
</dbReference>
<dbReference type="Proteomes" id="UP000012040">
    <property type="component" value="Chromosome"/>
</dbReference>
<gene>
    <name evidence="7" type="ORF">A11Q_512</name>
</gene>
<dbReference type="HOGENOM" id="CLU_040769_0_2_7"/>